<comment type="caution">
    <text evidence="3">The sequence shown here is derived from an EMBL/GenBank/DDBJ whole genome shotgun (WGS) entry which is preliminary data.</text>
</comment>
<dbReference type="Proteomes" id="UP000287188">
    <property type="component" value="Unassembled WGS sequence"/>
</dbReference>
<dbReference type="Pfam" id="PF13231">
    <property type="entry name" value="PMT_2"/>
    <property type="match status" value="1"/>
</dbReference>
<dbReference type="EMBL" id="BIFS01000002">
    <property type="protein sequence ID" value="GCE24320.1"/>
    <property type="molecule type" value="Genomic_DNA"/>
</dbReference>
<sequence length="111" mass="12250">MARTLGGGRFAQCLAALSVLVAVTYMAETSLFTYDLPDVLCWALGAFVFMHIIKKQQPRLWLLFGLIAGLGLLTKMTMLFFGFALVIGLLLTSARTTFRSPWPWLGACSRS</sequence>
<keyword evidence="4" id="KW-1185">Reference proteome</keyword>
<reference evidence="4" key="1">
    <citation type="submission" date="2018-12" db="EMBL/GenBank/DDBJ databases">
        <title>Tengunoibacter tsumagoiensis gen. nov., sp. nov., Dictyobacter kobayashii sp. nov., D. alpinus sp. nov., and D. joshuensis sp. nov. and description of Dictyobacteraceae fam. nov. within the order Ktedonobacterales isolated from Tengu-no-mugimeshi.</title>
        <authorList>
            <person name="Wang C.M."/>
            <person name="Zheng Y."/>
            <person name="Sakai Y."/>
            <person name="Toyoda A."/>
            <person name="Minakuchi Y."/>
            <person name="Abe K."/>
            <person name="Yokota A."/>
            <person name="Yabe S."/>
        </authorList>
    </citation>
    <scope>NUCLEOTIDE SEQUENCE [LARGE SCALE GENOMIC DNA]</scope>
    <source>
        <strain evidence="4">Uno11</strain>
    </source>
</reference>
<evidence type="ECO:0000256" key="1">
    <source>
        <dbReference type="SAM" id="Phobius"/>
    </source>
</evidence>
<protein>
    <recommendedName>
        <fullName evidence="2">Glycosyltransferase RgtA/B/C/D-like domain-containing protein</fullName>
    </recommendedName>
</protein>
<keyword evidence="1" id="KW-1133">Transmembrane helix</keyword>
<keyword evidence="1" id="KW-0812">Transmembrane</keyword>
<organism evidence="3 4">
    <name type="scientific">Dictyobacter kobayashii</name>
    <dbReference type="NCBI Taxonomy" id="2014872"/>
    <lineage>
        <taxon>Bacteria</taxon>
        <taxon>Bacillati</taxon>
        <taxon>Chloroflexota</taxon>
        <taxon>Ktedonobacteria</taxon>
        <taxon>Ktedonobacterales</taxon>
        <taxon>Dictyobacteraceae</taxon>
        <taxon>Dictyobacter</taxon>
    </lineage>
</organism>
<evidence type="ECO:0000259" key="2">
    <source>
        <dbReference type="Pfam" id="PF13231"/>
    </source>
</evidence>
<dbReference type="RefSeq" id="WP_126557555.1">
    <property type="nucleotide sequence ID" value="NZ_BIFS01000002.1"/>
</dbReference>
<evidence type="ECO:0000313" key="3">
    <source>
        <dbReference type="EMBL" id="GCE24320.1"/>
    </source>
</evidence>
<gene>
    <name evidence="3" type="ORF">KDK_81200</name>
</gene>
<dbReference type="InterPro" id="IPR038731">
    <property type="entry name" value="RgtA/B/C-like"/>
</dbReference>
<accession>A0A402AYY4</accession>
<feature type="transmembrane region" description="Helical" evidence="1">
    <location>
        <begin position="36"/>
        <end position="53"/>
    </location>
</feature>
<name>A0A402AYY4_9CHLR</name>
<feature type="domain" description="Glycosyltransferase RgtA/B/C/D-like" evidence="2">
    <location>
        <begin position="13"/>
        <end position="107"/>
    </location>
</feature>
<evidence type="ECO:0000313" key="4">
    <source>
        <dbReference type="Proteomes" id="UP000287188"/>
    </source>
</evidence>
<proteinExistence type="predicted"/>
<feature type="transmembrane region" description="Helical" evidence="1">
    <location>
        <begin position="60"/>
        <end position="91"/>
    </location>
</feature>
<dbReference type="AlphaFoldDB" id="A0A402AYY4"/>
<keyword evidence="1" id="KW-0472">Membrane</keyword>